<dbReference type="AlphaFoldDB" id="A0A0C3CTN8"/>
<keyword evidence="2" id="KW-1185">Reference proteome</keyword>
<dbReference type="EMBL" id="KN831769">
    <property type="protein sequence ID" value="KIM47464.1"/>
    <property type="molecule type" value="Genomic_DNA"/>
</dbReference>
<evidence type="ECO:0000313" key="2">
    <source>
        <dbReference type="Proteomes" id="UP000053424"/>
    </source>
</evidence>
<proteinExistence type="predicted"/>
<organism evidence="1 2">
    <name type="scientific">Hebeloma cylindrosporum</name>
    <dbReference type="NCBI Taxonomy" id="76867"/>
    <lineage>
        <taxon>Eukaryota</taxon>
        <taxon>Fungi</taxon>
        <taxon>Dikarya</taxon>
        <taxon>Basidiomycota</taxon>
        <taxon>Agaricomycotina</taxon>
        <taxon>Agaricomycetes</taxon>
        <taxon>Agaricomycetidae</taxon>
        <taxon>Agaricales</taxon>
        <taxon>Agaricineae</taxon>
        <taxon>Hymenogastraceae</taxon>
        <taxon>Hebeloma</taxon>
    </lineage>
</organism>
<dbReference type="Proteomes" id="UP000053424">
    <property type="component" value="Unassembled WGS sequence"/>
</dbReference>
<reference evidence="2" key="2">
    <citation type="submission" date="2015-01" db="EMBL/GenBank/DDBJ databases">
        <title>Evolutionary Origins and Diversification of the Mycorrhizal Mutualists.</title>
        <authorList>
            <consortium name="DOE Joint Genome Institute"/>
            <consortium name="Mycorrhizal Genomics Consortium"/>
            <person name="Kohler A."/>
            <person name="Kuo A."/>
            <person name="Nagy L.G."/>
            <person name="Floudas D."/>
            <person name="Copeland A."/>
            <person name="Barry K.W."/>
            <person name="Cichocki N."/>
            <person name="Veneault-Fourrey C."/>
            <person name="LaButti K."/>
            <person name="Lindquist E.A."/>
            <person name="Lipzen A."/>
            <person name="Lundell T."/>
            <person name="Morin E."/>
            <person name="Murat C."/>
            <person name="Riley R."/>
            <person name="Ohm R."/>
            <person name="Sun H."/>
            <person name="Tunlid A."/>
            <person name="Henrissat B."/>
            <person name="Grigoriev I.V."/>
            <person name="Hibbett D.S."/>
            <person name="Martin F."/>
        </authorList>
    </citation>
    <scope>NUCLEOTIDE SEQUENCE [LARGE SCALE GENOMIC DNA]</scope>
    <source>
        <strain evidence="2">h7</strain>
    </source>
</reference>
<accession>A0A0C3CTN8</accession>
<gene>
    <name evidence="1" type="ORF">M413DRAFT_439123</name>
</gene>
<protein>
    <submittedName>
        <fullName evidence="1">Uncharacterized protein</fullName>
    </submittedName>
</protein>
<sequence length="91" mass="9910">MSFATPNPRCNRARFAKFLIPDEDFGGDLCAIITAADGHAPHLSPCGASPINKQPFRPILLRLASNVDLVKVDSYMCQLFSRTQTTTAVMA</sequence>
<evidence type="ECO:0000313" key="1">
    <source>
        <dbReference type="EMBL" id="KIM47464.1"/>
    </source>
</evidence>
<dbReference type="HOGENOM" id="CLU_2427243_0_0_1"/>
<name>A0A0C3CTN8_HEBCY</name>
<reference evidence="1 2" key="1">
    <citation type="submission" date="2014-04" db="EMBL/GenBank/DDBJ databases">
        <authorList>
            <consortium name="DOE Joint Genome Institute"/>
            <person name="Kuo A."/>
            <person name="Gay G."/>
            <person name="Dore J."/>
            <person name="Kohler A."/>
            <person name="Nagy L.G."/>
            <person name="Floudas D."/>
            <person name="Copeland A."/>
            <person name="Barry K.W."/>
            <person name="Cichocki N."/>
            <person name="Veneault-Fourrey C."/>
            <person name="LaButti K."/>
            <person name="Lindquist E.A."/>
            <person name="Lipzen A."/>
            <person name="Lundell T."/>
            <person name="Morin E."/>
            <person name="Murat C."/>
            <person name="Sun H."/>
            <person name="Tunlid A."/>
            <person name="Henrissat B."/>
            <person name="Grigoriev I.V."/>
            <person name="Hibbett D.S."/>
            <person name="Martin F."/>
            <person name="Nordberg H.P."/>
            <person name="Cantor M.N."/>
            <person name="Hua S.X."/>
        </authorList>
    </citation>
    <scope>NUCLEOTIDE SEQUENCE [LARGE SCALE GENOMIC DNA]</scope>
    <source>
        <strain evidence="2">h7</strain>
    </source>
</reference>